<accession>A0A2T7P4X1</accession>
<keyword evidence="3" id="KW-1185">Reference proteome</keyword>
<organism evidence="2 3">
    <name type="scientific">Pomacea canaliculata</name>
    <name type="common">Golden apple snail</name>
    <dbReference type="NCBI Taxonomy" id="400727"/>
    <lineage>
        <taxon>Eukaryota</taxon>
        <taxon>Metazoa</taxon>
        <taxon>Spiralia</taxon>
        <taxon>Lophotrochozoa</taxon>
        <taxon>Mollusca</taxon>
        <taxon>Gastropoda</taxon>
        <taxon>Caenogastropoda</taxon>
        <taxon>Architaenioglossa</taxon>
        <taxon>Ampullarioidea</taxon>
        <taxon>Ampullariidae</taxon>
        <taxon>Pomacea</taxon>
    </lineage>
</organism>
<dbReference type="EMBL" id="PZQS01000006">
    <property type="protein sequence ID" value="PVD28474.1"/>
    <property type="molecule type" value="Genomic_DNA"/>
</dbReference>
<sequence>MSMEPLSLNSSFGSLVDETFFGPMDDEDTLLRRLSPYATLRPGDLTSLLGIQLHSPDANRHKPITGFFADAIVEASEGSTSSGSDDEAEQKSSDEEAVVVRGQDIGDLPAEYVVRGLRPQEMPVIGVYIDPRIMPGFRYRVRRLRSDKYLFDGQALVLQSIGLGFAKRITFEGNSYNFNDNYFWSDSDPNGFAFALEAVRPGDQLSIIDGNGSLVGEVKVESVPFLQEELSSKKDAMFVVMSTSTLSNVQVVNGDVIKLVHVTLKCSVTYYQRHHGTVNLMVQDVETLSGVAQVIKRKGTRVAALDCISDVTCNCIRGPCTLLVEP</sequence>
<feature type="region of interest" description="Disordered" evidence="1">
    <location>
        <begin position="77"/>
        <end position="96"/>
    </location>
</feature>
<dbReference type="AlphaFoldDB" id="A0A2T7P4X1"/>
<gene>
    <name evidence="2" type="ORF">C0Q70_11062</name>
</gene>
<proteinExistence type="predicted"/>
<dbReference type="Proteomes" id="UP000245119">
    <property type="component" value="Linkage Group LG6"/>
</dbReference>
<comment type="caution">
    <text evidence="2">The sequence shown here is derived from an EMBL/GenBank/DDBJ whole genome shotgun (WGS) entry which is preliminary data.</text>
</comment>
<reference evidence="2 3" key="1">
    <citation type="submission" date="2018-04" db="EMBL/GenBank/DDBJ databases">
        <title>The genome of golden apple snail Pomacea canaliculata provides insight into stress tolerance and invasive adaptation.</title>
        <authorList>
            <person name="Liu C."/>
            <person name="Liu B."/>
            <person name="Ren Y."/>
            <person name="Zhang Y."/>
            <person name="Wang H."/>
            <person name="Li S."/>
            <person name="Jiang F."/>
            <person name="Yin L."/>
            <person name="Zhang G."/>
            <person name="Qian W."/>
            <person name="Fan W."/>
        </authorList>
    </citation>
    <scope>NUCLEOTIDE SEQUENCE [LARGE SCALE GENOMIC DNA]</scope>
    <source>
        <strain evidence="2">SZHN2017</strain>
        <tissue evidence="2">Muscle</tissue>
    </source>
</reference>
<evidence type="ECO:0000256" key="1">
    <source>
        <dbReference type="SAM" id="MobiDB-lite"/>
    </source>
</evidence>
<dbReference type="OrthoDB" id="5953973at2759"/>
<name>A0A2T7P4X1_POMCA</name>
<evidence type="ECO:0000313" key="2">
    <source>
        <dbReference type="EMBL" id="PVD28474.1"/>
    </source>
</evidence>
<evidence type="ECO:0000313" key="3">
    <source>
        <dbReference type="Proteomes" id="UP000245119"/>
    </source>
</evidence>
<protein>
    <submittedName>
        <fullName evidence="2">Uncharacterized protein</fullName>
    </submittedName>
</protein>